<dbReference type="OrthoDB" id="3342934at2759"/>
<feature type="region of interest" description="Disordered" evidence="1">
    <location>
        <begin position="222"/>
        <end position="267"/>
    </location>
</feature>
<reference evidence="2 3" key="1">
    <citation type="submission" date="2019-02" db="EMBL/GenBank/DDBJ databases">
        <title>Genome sequencing of the rare red list fungi Bondarzewia mesenterica.</title>
        <authorList>
            <person name="Buettner E."/>
            <person name="Kellner H."/>
        </authorList>
    </citation>
    <scope>NUCLEOTIDE SEQUENCE [LARGE SCALE GENOMIC DNA]</scope>
    <source>
        <strain evidence="2 3">DSM 108281</strain>
    </source>
</reference>
<name>A0A4S4KYA0_9AGAM</name>
<keyword evidence="3" id="KW-1185">Reference proteome</keyword>
<accession>A0A4S4KYA0</accession>
<evidence type="ECO:0008006" key="4">
    <source>
        <dbReference type="Google" id="ProtNLM"/>
    </source>
</evidence>
<dbReference type="EMBL" id="SGPL01001293">
    <property type="protein sequence ID" value="THH03657.1"/>
    <property type="molecule type" value="Genomic_DNA"/>
</dbReference>
<feature type="non-terminal residue" evidence="2">
    <location>
        <position position="306"/>
    </location>
</feature>
<evidence type="ECO:0000256" key="1">
    <source>
        <dbReference type="SAM" id="MobiDB-lite"/>
    </source>
</evidence>
<comment type="caution">
    <text evidence="2">The sequence shown here is derived from an EMBL/GenBank/DDBJ whole genome shotgun (WGS) entry which is preliminary data.</text>
</comment>
<sequence>MPAPAPVSFKNVASDQSSSLQHSRLSLRVLSLSSSFPHRPHILFYFIFAFRRVASMAPTFVHVVIAALVASAAAVNAESHTIRFDNQCGKGTPQLIMGGTVVSNGSDWTSSGPASSGIAYLQTGECLFNGEHCALIEMTLGNPTCPGCGSSTDISLIPPHTLNVPVAFSYFNGCDGQGASCNNAQCSTAFFVSDDNQVQVACQVDNVNLLITFCGDGATSSATSEPAAPTTSSTLSPTSSASAHESNGPTSSSTLPESPASSSIAPAPASSSIATVSASSVTLASTSSPVASAPGGQFCHRFHLRA</sequence>
<gene>
    <name evidence="2" type="ORF">EW146_g10370</name>
</gene>
<evidence type="ECO:0000313" key="2">
    <source>
        <dbReference type="EMBL" id="THH03657.1"/>
    </source>
</evidence>
<evidence type="ECO:0000313" key="3">
    <source>
        <dbReference type="Proteomes" id="UP000310158"/>
    </source>
</evidence>
<dbReference type="AlphaFoldDB" id="A0A4S4KYA0"/>
<organism evidence="2 3">
    <name type="scientific">Bondarzewia mesenterica</name>
    <dbReference type="NCBI Taxonomy" id="1095465"/>
    <lineage>
        <taxon>Eukaryota</taxon>
        <taxon>Fungi</taxon>
        <taxon>Dikarya</taxon>
        <taxon>Basidiomycota</taxon>
        <taxon>Agaricomycotina</taxon>
        <taxon>Agaricomycetes</taxon>
        <taxon>Russulales</taxon>
        <taxon>Bondarzewiaceae</taxon>
        <taxon>Bondarzewia</taxon>
    </lineage>
</organism>
<proteinExistence type="predicted"/>
<dbReference type="Proteomes" id="UP000310158">
    <property type="component" value="Unassembled WGS sequence"/>
</dbReference>
<protein>
    <recommendedName>
        <fullName evidence="4">Glycopeptide</fullName>
    </recommendedName>
</protein>